<accession>A0A0A8XU18</accession>
<evidence type="ECO:0000256" key="1">
    <source>
        <dbReference type="SAM" id="MobiDB-lite"/>
    </source>
</evidence>
<reference evidence="2" key="1">
    <citation type="submission" date="2014-09" db="EMBL/GenBank/DDBJ databases">
        <authorList>
            <person name="Magalhaes I.L.F."/>
            <person name="Oliveira U."/>
            <person name="Santos F.R."/>
            <person name="Vidigal T.H.D.A."/>
            <person name="Brescovit A.D."/>
            <person name="Santos A.J."/>
        </authorList>
    </citation>
    <scope>NUCLEOTIDE SEQUENCE</scope>
    <source>
        <tissue evidence="2">Shoot tissue taken approximately 20 cm above the soil surface</tissue>
    </source>
</reference>
<organism evidence="2">
    <name type="scientific">Arundo donax</name>
    <name type="common">Giant reed</name>
    <name type="synonym">Donax arundinaceus</name>
    <dbReference type="NCBI Taxonomy" id="35708"/>
    <lineage>
        <taxon>Eukaryota</taxon>
        <taxon>Viridiplantae</taxon>
        <taxon>Streptophyta</taxon>
        <taxon>Embryophyta</taxon>
        <taxon>Tracheophyta</taxon>
        <taxon>Spermatophyta</taxon>
        <taxon>Magnoliopsida</taxon>
        <taxon>Liliopsida</taxon>
        <taxon>Poales</taxon>
        <taxon>Poaceae</taxon>
        <taxon>PACMAD clade</taxon>
        <taxon>Arundinoideae</taxon>
        <taxon>Arundineae</taxon>
        <taxon>Arundo</taxon>
    </lineage>
</organism>
<sequence>MQNFLEHPHHVGQKLSENSSKLGLTQH</sequence>
<feature type="compositionally biased region" description="Polar residues" evidence="1">
    <location>
        <begin position="15"/>
        <end position="27"/>
    </location>
</feature>
<proteinExistence type="predicted"/>
<protein>
    <submittedName>
        <fullName evidence="2">Uncharacterized protein</fullName>
    </submittedName>
</protein>
<feature type="region of interest" description="Disordered" evidence="1">
    <location>
        <begin position="1"/>
        <end position="27"/>
    </location>
</feature>
<dbReference type="EMBL" id="GBRH01281642">
    <property type="protein sequence ID" value="JAD16253.1"/>
    <property type="molecule type" value="Transcribed_RNA"/>
</dbReference>
<dbReference type="AlphaFoldDB" id="A0A0A8XU18"/>
<evidence type="ECO:0000313" key="2">
    <source>
        <dbReference type="EMBL" id="JAD16253.1"/>
    </source>
</evidence>
<reference evidence="2" key="2">
    <citation type="journal article" date="2015" name="Data Brief">
        <title>Shoot transcriptome of the giant reed, Arundo donax.</title>
        <authorList>
            <person name="Barrero R.A."/>
            <person name="Guerrero F.D."/>
            <person name="Moolhuijzen P."/>
            <person name="Goolsby J.A."/>
            <person name="Tidwell J."/>
            <person name="Bellgard S.E."/>
            <person name="Bellgard M.I."/>
        </authorList>
    </citation>
    <scope>NUCLEOTIDE SEQUENCE</scope>
    <source>
        <tissue evidence="2">Shoot tissue taken approximately 20 cm above the soil surface</tissue>
    </source>
</reference>
<name>A0A0A8XU18_ARUDO</name>